<dbReference type="Gene3D" id="3.20.20.140">
    <property type="entry name" value="Metal-dependent hydrolases"/>
    <property type="match status" value="1"/>
</dbReference>
<dbReference type="SUPFAM" id="SSF51556">
    <property type="entry name" value="Metallo-dependent hydrolases"/>
    <property type="match status" value="1"/>
</dbReference>
<name>A0A5E7QD10_PSEFL</name>
<evidence type="ECO:0000313" key="7">
    <source>
        <dbReference type="EMBL" id="VVP56803.1"/>
    </source>
</evidence>
<dbReference type="GO" id="GO:0006146">
    <property type="term" value="P:adenine catabolic process"/>
    <property type="evidence" value="ECO:0007669"/>
    <property type="project" value="TreeGrafter"/>
</dbReference>
<dbReference type="EMBL" id="CABVIF010000057">
    <property type="protein sequence ID" value="VVP56803.1"/>
    <property type="molecule type" value="Genomic_DNA"/>
</dbReference>
<reference evidence="7 8" key="1">
    <citation type="submission" date="2019-09" db="EMBL/GenBank/DDBJ databases">
        <authorList>
            <person name="Chandra G."/>
            <person name="Truman W A."/>
        </authorList>
    </citation>
    <scope>NUCLEOTIDE SEQUENCE [LARGE SCALE GENOMIC DNA]</scope>
    <source>
        <strain evidence="7">PS854</strain>
    </source>
</reference>
<dbReference type="GO" id="GO:0046872">
    <property type="term" value="F:metal ion binding"/>
    <property type="evidence" value="ECO:0007669"/>
    <property type="project" value="UniProtKB-KW"/>
</dbReference>
<dbReference type="GO" id="GO:0005829">
    <property type="term" value="C:cytosol"/>
    <property type="evidence" value="ECO:0007669"/>
    <property type="project" value="TreeGrafter"/>
</dbReference>
<comment type="cofactor">
    <cofactor evidence="1">
        <name>Zn(2+)</name>
        <dbReference type="ChEBI" id="CHEBI:29105"/>
    </cofactor>
</comment>
<evidence type="ECO:0000256" key="1">
    <source>
        <dbReference type="ARBA" id="ARBA00001947"/>
    </source>
</evidence>
<feature type="domain" description="Adenosine deaminase" evidence="6">
    <location>
        <begin position="2"/>
        <end position="85"/>
    </location>
</feature>
<proteinExistence type="inferred from homology"/>
<evidence type="ECO:0000256" key="3">
    <source>
        <dbReference type="ARBA" id="ARBA00022723"/>
    </source>
</evidence>
<evidence type="ECO:0000313" key="8">
    <source>
        <dbReference type="Proteomes" id="UP000327111"/>
    </source>
</evidence>
<dbReference type="EC" id="3.5.4.2" evidence="7"/>
<keyword evidence="5" id="KW-0862">Zinc</keyword>
<evidence type="ECO:0000259" key="6">
    <source>
        <dbReference type="Pfam" id="PF00962"/>
    </source>
</evidence>
<sequence length="90" mass="10175">MLQRIIDEQIPLTVCPSSNTKLCVFDHMSQDNILDMLERGVKVTVNSDDPAYFGGYVTENFHALYTDLGMTQDQARRLAQNSLDARLVKP</sequence>
<dbReference type="AlphaFoldDB" id="A0A5E7QD10"/>
<dbReference type="Pfam" id="PF00962">
    <property type="entry name" value="A_deaminase"/>
    <property type="match status" value="1"/>
</dbReference>
<protein>
    <submittedName>
        <fullName evidence="7">Adenine deaminase</fullName>
        <ecNumber evidence="7">3.5.4.2</ecNumber>
    </submittedName>
</protein>
<keyword evidence="4 7" id="KW-0378">Hydrolase</keyword>
<dbReference type="GO" id="GO:0000034">
    <property type="term" value="F:adenine deaminase activity"/>
    <property type="evidence" value="ECO:0007669"/>
    <property type="project" value="UniProtKB-EC"/>
</dbReference>
<dbReference type="InterPro" id="IPR001365">
    <property type="entry name" value="A_deaminase_dom"/>
</dbReference>
<accession>A0A5E7QD10</accession>
<evidence type="ECO:0000256" key="4">
    <source>
        <dbReference type="ARBA" id="ARBA00022801"/>
    </source>
</evidence>
<dbReference type="PANTHER" id="PTHR43114:SF6">
    <property type="entry name" value="ADENINE DEAMINASE"/>
    <property type="match status" value="1"/>
</dbReference>
<dbReference type="PANTHER" id="PTHR43114">
    <property type="entry name" value="ADENINE DEAMINASE"/>
    <property type="match status" value="1"/>
</dbReference>
<dbReference type="GO" id="GO:0043103">
    <property type="term" value="P:hypoxanthine salvage"/>
    <property type="evidence" value="ECO:0007669"/>
    <property type="project" value="TreeGrafter"/>
</dbReference>
<gene>
    <name evidence="7" type="ORF">PS854_05721</name>
</gene>
<comment type="similarity">
    <text evidence="2">Belongs to the metallo-dependent hydrolases superfamily. Adenosine and AMP deaminases family.</text>
</comment>
<dbReference type="Proteomes" id="UP000327111">
    <property type="component" value="Unassembled WGS sequence"/>
</dbReference>
<keyword evidence="3" id="KW-0479">Metal-binding</keyword>
<organism evidence="7 8">
    <name type="scientific">Pseudomonas fluorescens</name>
    <dbReference type="NCBI Taxonomy" id="294"/>
    <lineage>
        <taxon>Bacteria</taxon>
        <taxon>Pseudomonadati</taxon>
        <taxon>Pseudomonadota</taxon>
        <taxon>Gammaproteobacteria</taxon>
        <taxon>Pseudomonadales</taxon>
        <taxon>Pseudomonadaceae</taxon>
        <taxon>Pseudomonas</taxon>
    </lineage>
</organism>
<evidence type="ECO:0000256" key="5">
    <source>
        <dbReference type="ARBA" id="ARBA00022833"/>
    </source>
</evidence>
<dbReference type="InterPro" id="IPR006330">
    <property type="entry name" value="Ado/ade_deaminase"/>
</dbReference>
<dbReference type="InterPro" id="IPR032466">
    <property type="entry name" value="Metal_Hydrolase"/>
</dbReference>
<evidence type="ECO:0000256" key="2">
    <source>
        <dbReference type="ARBA" id="ARBA00006676"/>
    </source>
</evidence>